<protein>
    <submittedName>
        <fullName evidence="6">Response regulator</fullName>
    </submittedName>
</protein>
<evidence type="ECO:0000259" key="5">
    <source>
        <dbReference type="PROSITE" id="PS50110"/>
    </source>
</evidence>
<keyword evidence="1 4" id="KW-0597">Phosphoprotein</keyword>
<comment type="caution">
    <text evidence="6">The sequence shown here is derived from an EMBL/GenBank/DDBJ whole genome shotgun (WGS) entry which is preliminary data.</text>
</comment>
<name>A0ABS5G3G8_9BRAD</name>
<dbReference type="EMBL" id="JAFCLK010000007">
    <property type="protein sequence ID" value="MBR1135847.1"/>
    <property type="molecule type" value="Genomic_DNA"/>
</dbReference>
<evidence type="ECO:0000313" key="7">
    <source>
        <dbReference type="Proteomes" id="UP001314635"/>
    </source>
</evidence>
<feature type="domain" description="Response regulatory" evidence="5">
    <location>
        <begin position="10"/>
        <end position="120"/>
    </location>
</feature>
<feature type="modified residue" description="4-aspartylphosphate" evidence="4">
    <location>
        <position position="60"/>
    </location>
</feature>
<dbReference type="SMART" id="SM00448">
    <property type="entry name" value="REC"/>
    <property type="match status" value="1"/>
</dbReference>
<sequence length="131" mass="14161">MTAPRPPRGSVFLVEDEVMIRMMVADMLEELGYTVAAEAGEIGEAMRLAESTYFDVAILDVNVNGKVISPVADVIRGRNRPFIFATGYGSSGLPEEYRDRPALQKPFQLETLGKAIEQALRGAAPQGSTSA</sequence>
<proteinExistence type="predicted"/>
<keyword evidence="2" id="KW-0902">Two-component regulatory system</keyword>
<dbReference type="SUPFAM" id="SSF52172">
    <property type="entry name" value="CheY-like"/>
    <property type="match status" value="1"/>
</dbReference>
<dbReference type="InterPro" id="IPR001789">
    <property type="entry name" value="Sig_transdc_resp-reg_receiver"/>
</dbReference>
<evidence type="ECO:0000256" key="1">
    <source>
        <dbReference type="ARBA" id="ARBA00022553"/>
    </source>
</evidence>
<evidence type="ECO:0000256" key="2">
    <source>
        <dbReference type="ARBA" id="ARBA00023012"/>
    </source>
</evidence>
<dbReference type="RefSeq" id="WP_012044447.1">
    <property type="nucleotide sequence ID" value="NZ_JABFDP010000008.1"/>
</dbReference>
<keyword evidence="3" id="KW-0238">DNA-binding</keyword>
<dbReference type="PROSITE" id="PS50110">
    <property type="entry name" value="RESPONSE_REGULATORY"/>
    <property type="match status" value="1"/>
</dbReference>
<dbReference type="InterPro" id="IPR039420">
    <property type="entry name" value="WalR-like"/>
</dbReference>
<accession>A0ABS5G3G8</accession>
<evidence type="ECO:0000256" key="3">
    <source>
        <dbReference type="ARBA" id="ARBA00023125"/>
    </source>
</evidence>
<evidence type="ECO:0000313" key="6">
    <source>
        <dbReference type="EMBL" id="MBR1135847.1"/>
    </source>
</evidence>
<dbReference type="Gene3D" id="3.40.50.2300">
    <property type="match status" value="1"/>
</dbReference>
<dbReference type="InterPro" id="IPR011006">
    <property type="entry name" value="CheY-like_superfamily"/>
</dbReference>
<dbReference type="Pfam" id="PF00072">
    <property type="entry name" value="Response_reg"/>
    <property type="match status" value="1"/>
</dbReference>
<organism evidence="6 7">
    <name type="scientific">Bradyrhizobium denitrificans</name>
    <dbReference type="NCBI Taxonomy" id="2734912"/>
    <lineage>
        <taxon>Bacteria</taxon>
        <taxon>Pseudomonadati</taxon>
        <taxon>Pseudomonadota</taxon>
        <taxon>Alphaproteobacteria</taxon>
        <taxon>Hyphomicrobiales</taxon>
        <taxon>Nitrobacteraceae</taxon>
        <taxon>Bradyrhizobium</taxon>
    </lineage>
</organism>
<keyword evidence="7" id="KW-1185">Reference proteome</keyword>
<dbReference type="PANTHER" id="PTHR48111">
    <property type="entry name" value="REGULATOR OF RPOS"/>
    <property type="match status" value="1"/>
</dbReference>
<evidence type="ECO:0000256" key="4">
    <source>
        <dbReference type="PROSITE-ProRule" id="PRU00169"/>
    </source>
</evidence>
<reference evidence="7" key="1">
    <citation type="journal article" date="2021" name="ISME J.">
        <title>Evolutionary origin and ecological implication of a unique nif island in free-living Bradyrhizobium lineages.</title>
        <authorList>
            <person name="Tao J."/>
        </authorList>
    </citation>
    <scope>NUCLEOTIDE SEQUENCE [LARGE SCALE GENOMIC DNA]</scope>
    <source>
        <strain evidence="7">SZCCT0094</strain>
    </source>
</reference>
<dbReference type="PANTHER" id="PTHR48111:SF40">
    <property type="entry name" value="PHOSPHATE REGULON TRANSCRIPTIONAL REGULATORY PROTEIN PHOB"/>
    <property type="match status" value="1"/>
</dbReference>
<dbReference type="Proteomes" id="UP001314635">
    <property type="component" value="Unassembled WGS sequence"/>
</dbReference>
<gene>
    <name evidence="6" type="ORF">JQ619_08715</name>
</gene>